<feature type="compositionally biased region" description="Polar residues" evidence="7">
    <location>
        <begin position="478"/>
        <end position="488"/>
    </location>
</feature>
<feature type="region of interest" description="Disordered" evidence="7">
    <location>
        <begin position="202"/>
        <end position="296"/>
    </location>
</feature>
<dbReference type="FunFam" id="2.40.240.130:FF:000001">
    <property type="entry name" value="Segment polarity protein dishevelled homolog DVL-1"/>
    <property type="match status" value="1"/>
</dbReference>
<dbReference type="Pfam" id="PF00778">
    <property type="entry name" value="DIX"/>
    <property type="match status" value="1"/>
</dbReference>
<dbReference type="FunFam" id="2.30.42.10:FF:000014">
    <property type="entry name" value="Segment polarity protein dishevelled homolog DVL-3"/>
    <property type="match status" value="1"/>
</dbReference>
<evidence type="ECO:0000259" key="10">
    <source>
        <dbReference type="PROSITE" id="PS50841"/>
    </source>
</evidence>
<dbReference type="InterPro" id="IPR036388">
    <property type="entry name" value="WH-like_DNA-bd_sf"/>
</dbReference>
<evidence type="ECO:0000259" key="8">
    <source>
        <dbReference type="PROSITE" id="PS50106"/>
    </source>
</evidence>
<keyword evidence="12" id="KW-1185">Reference proteome</keyword>
<dbReference type="SMART" id="SM00049">
    <property type="entry name" value="DEP"/>
    <property type="match status" value="1"/>
</dbReference>
<accession>A0A074ZD97</accession>
<dbReference type="CDD" id="cd06717">
    <property type="entry name" value="PDZ_Dishevelled-like"/>
    <property type="match status" value="1"/>
</dbReference>
<proteinExistence type="inferred from homology"/>
<dbReference type="InterPro" id="IPR003351">
    <property type="entry name" value="Dishevelled_protein_dom"/>
</dbReference>
<dbReference type="PANTHER" id="PTHR10878:SF25">
    <property type="entry name" value="SEGMENT POLARITY PROTEIN DISHEVELLED"/>
    <property type="match status" value="1"/>
</dbReference>
<dbReference type="RefSeq" id="XP_009175106.1">
    <property type="nucleotide sequence ID" value="XM_009176842.1"/>
</dbReference>
<dbReference type="SUPFAM" id="SSF50156">
    <property type="entry name" value="PDZ domain-like"/>
    <property type="match status" value="1"/>
</dbReference>
<dbReference type="Pfam" id="PF02377">
    <property type="entry name" value="Dishevelled"/>
    <property type="match status" value="1"/>
</dbReference>
<evidence type="ECO:0000259" key="9">
    <source>
        <dbReference type="PROSITE" id="PS50186"/>
    </source>
</evidence>
<organism evidence="11 12">
    <name type="scientific">Opisthorchis viverrini</name>
    <name type="common">Southeast Asian liver fluke</name>
    <dbReference type="NCBI Taxonomy" id="6198"/>
    <lineage>
        <taxon>Eukaryota</taxon>
        <taxon>Metazoa</taxon>
        <taxon>Spiralia</taxon>
        <taxon>Lophotrochozoa</taxon>
        <taxon>Platyhelminthes</taxon>
        <taxon>Trematoda</taxon>
        <taxon>Digenea</taxon>
        <taxon>Opisthorchiida</taxon>
        <taxon>Opisthorchiata</taxon>
        <taxon>Opisthorchiidae</taxon>
        <taxon>Opisthorchis</taxon>
    </lineage>
</organism>
<reference evidence="11 12" key="1">
    <citation type="submission" date="2013-11" db="EMBL/GenBank/DDBJ databases">
        <title>Opisthorchis viverrini - life in the bile duct.</title>
        <authorList>
            <person name="Young N.D."/>
            <person name="Nagarajan N."/>
            <person name="Lin S.J."/>
            <person name="Korhonen P.K."/>
            <person name="Jex A.R."/>
            <person name="Hall R.S."/>
            <person name="Safavi-Hemami H."/>
            <person name="Kaewkong W."/>
            <person name="Bertrand D."/>
            <person name="Gao S."/>
            <person name="Seet Q."/>
            <person name="Wongkham S."/>
            <person name="Teh B.T."/>
            <person name="Wongkham C."/>
            <person name="Intapan P.M."/>
            <person name="Maleewong W."/>
            <person name="Yang X."/>
            <person name="Hu M."/>
            <person name="Wang Z."/>
            <person name="Hofmann A."/>
            <person name="Sternberg P.W."/>
            <person name="Tan P."/>
            <person name="Wang J."/>
            <person name="Gasser R.B."/>
        </authorList>
    </citation>
    <scope>NUCLEOTIDE SEQUENCE [LARGE SCALE GENOMIC DNA]</scope>
</reference>
<protein>
    <recommendedName>
        <fullName evidence="13">DIX domain protein</fullName>
    </recommendedName>
</protein>
<feature type="compositionally biased region" description="Polar residues" evidence="7">
    <location>
        <begin position="232"/>
        <end position="243"/>
    </location>
</feature>
<dbReference type="InterPro" id="IPR029071">
    <property type="entry name" value="Ubiquitin-like_domsf"/>
</dbReference>
<dbReference type="InterPro" id="IPR015506">
    <property type="entry name" value="Dsh/Dvl-rel"/>
</dbReference>
<dbReference type="Gene3D" id="2.30.42.10">
    <property type="match status" value="1"/>
</dbReference>
<evidence type="ECO:0000256" key="1">
    <source>
        <dbReference type="ARBA" id="ARBA00004496"/>
    </source>
</evidence>
<dbReference type="KEGG" id="ovi:T265_15158"/>
<dbReference type="GO" id="GO:0035556">
    <property type="term" value="P:intracellular signal transduction"/>
    <property type="evidence" value="ECO:0007669"/>
    <property type="project" value="InterPro"/>
</dbReference>
<dbReference type="SUPFAM" id="SSF54236">
    <property type="entry name" value="Ubiquitin-like"/>
    <property type="match status" value="1"/>
</dbReference>
<comment type="similarity">
    <text evidence="2">Belongs to the DSH family.</text>
</comment>
<feature type="compositionally biased region" description="Polar residues" evidence="7">
    <location>
        <begin position="918"/>
        <end position="934"/>
    </location>
</feature>
<dbReference type="GO" id="GO:0005109">
    <property type="term" value="F:frizzled binding"/>
    <property type="evidence" value="ECO:0007669"/>
    <property type="project" value="TreeGrafter"/>
</dbReference>
<feature type="domain" description="DEP" evidence="9">
    <location>
        <begin position="588"/>
        <end position="662"/>
    </location>
</feature>
<evidence type="ECO:0008006" key="13">
    <source>
        <dbReference type="Google" id="ProtNLM"/>
    </source>
</evidence>
<keyword evidence="3" id="KW-0217">Developmental protein</keyword>
<feature type="compositionally biased region" description="Polar residues" evidence="7">
    <location>
        <begin position="974"/>
        <end position="990"/>
    </location>
</feature>
<evidence type="ECO:0000256" key="2">
    <source>
        <dbReference type="ARBA" id="ARBA00008735"/>
    </source>
</evidence>
<gene>
    <name evidence="11" type="ORF">T265_15158</name>
</gene>
<dbReference type="FunFam" id="1.10.10.10:FF:000040">
    <property type="entry name" value="segment polarity protein dishevelled homolog DVL-3"/>
    <property type="match status" value="1"/>
</dbReference>
<evidence type="ECO:0000256" key="6">
    <source>
        <dbReference type="PROSITE-ProRule" id="PRU00069"/>
    </source>
</evidence>
<dbReference type="InterPro" id="IPR008339">
    <property type="entry name" value="Dishevelled_fam"/>
</dbReference>
<feature type="compositionally biased region" description="Low complexity" evidence="7">
    <location>
        <begin position="139"/>
        <end position="153"/>
    </location>
</feature>
<dbReference type="OrthoDB" id="10031689at2759"/>
<dbReference type="Gene3D" id="2.40.240.130">
    <property type="match status" value="1"/>
</dbReference>
<dbReference type="Gene3D" id="1.10.10.10">
    <property type="entry name" value="Winged helix-like DNA-binding domain superfamily/Winged helix DNA-binding domain"/>
    <property type="match status" value="1"/>
</dbReference>
<dbReference type="CTD" id="20329323"/>
<dbReference type="InterPro" id="IPR001478">
    <property type="entry name" value="PDZ"/>
</dbReference>
<feature type="domain" description="PDZ" evidence="8">
    <location>
        <begin position="310"/>
        <end position="382"/>
    </location>
</feature>
<dbReference type="SMART" id="SM00228">
    <property type="entry name" value="PDZ"/>
    <property type="match status" value="1"/>
</dbReference>
<name>A0A074ZD97_OPIVI</name>
<feature type="region of interest" description="Disordered" evidence="7">
    <location>
        <begin position="505"/>
        <end position="525"/>
    </location>
</feature>
<evidence type="ECO:0000256" key="4">
    <source>
        <dbReference type="ARBA" id="ARBA00022490"/>
    </source>
</evidence>
<feature type="compositionally biased region" description="Basic residues" evidence="7">
    <location>
        <begin position="274"/>
        <end position="287"/>
    </location>
</feature>
<dbReference type="SUPFAM" id="SSF46785">
    <property type="entry name" value="Winged helix' DNA-binding domain"/>
    <property type="match status" value="1"/>
</dbReference>
<dbReference type="CDD" id="cd04438">
    <property type="entry name" value="DEP_dishevelled"/>
    <property type="match status" value="1"/>
</dbReference>
<feature type="compositionally biased region" description="Low complexity" evidence="7">
    <location>
        <begin position="448"/>
        <end position="467"/>
    </location>
</feature>
<dbReference type="InterPro" id="IPR000591">
    <property type="entry name" value="DEP_dom"/>
</dbReference>
<dbReference type="GeneID" id="20329323"/>
<dbReference type="GO" id="GO:0005829">
    <property type="term" value="C:cytosol"/>
    <property type="evidence" value="ECO:0007669"/>
    <property type="project" value="TreeGrafter"/>
</dbReference>
<dbReference type="Proteomes" id="UP000054324">
    <property type="component" value="Unassembled WGS sequence"/>
</dbReference>
<keyword evidence="4" id="KW-0963">Cytoplasm</keyword>
<keyword evidence="5 6" id="KW-0879">Wnt signaling pathway</keyword>
<dbReference type="InterPro" id="IPR036034">
    <property type="entry name" value="PDZ_sf"/>
</dbReference>
<dbReference type="Pfam" id="PF00595">
    <property type="entry name" value="PDZ"/>
    <property type="match status" value="1"/>
</dbReference>
<feature type="compositionally biased region" description="Low complexity" evidence="7">
    <location>
        <begin position="816"/>
        <end position="826"/>
    </location>
</feature>
<comment type="subcellular location">
    <subcellularLocation>
        <location evidence="1">Cytoplasm</location>
    </subcellularLocation>
</comment>
<sequence length="1043" mass="111939">MMSSVGCAEETKFIYYIDEEETPYLVKLSIPPDVVTLGDFKNALNRPHFKFFFKSLDDDFGVVKEEIFDDNAVLPCFNGRVVSWLVTTDSSTISDSGTTEPKDEAFHRNKITIGGPDSTGHGLRDDAHSTTKPAQHNHTTAAPADSTSASLSTCGNALQSADPDNESVHSAGQDRIAPLRSFHNYKSGGRLHLSRGTAPCGHHNGHYGSTGGGSGGRHRHHRIYGTCGPPTGNGTYETPQSMLSSDVESTSFFDSEDESSRFSSVTGTTLSSRRYGRVRQRRKRRRPPPISRASSFSSITDSTMSLNIVAVTLNMDTVNFLGISIVGQSNKAGDGGIYVGSIMKGGAVAQDGRIEPGDMILEVNGISFEEMSNDDAVRTLREQVQRPGPITLVVAKCWDPNPCPGYFTVPRQEPVRPIDPRAWVLHTNAMTAAEQQHQQRRGENDPQLLLNGASSGGESSSTLSPSGADGLTPGMSMGTLTSGQTSMPMGTSAAAYNMAILLASQQQQQQQSKNEHLLQQPPHPQLQLQHNPMYPLPSSMIPPGYPQQVTPSVVTASSSLPEIERYSEPIPLTVNTDPATVIGALIQPDSGLDIRDRIWLKLTVPNAFIGSDLVDWLYRHLDGFTDRRSARKYASSLLKSGYIRHTVNKTKFSEQCYYVFPTIAGHMSCLSLEEVDSVSEVGALPAPTWGQNTTSTNLTVGPSTNTSNTPMPDHSVGLTMPNSDFLPTSTAIPHLPPGVANGGALGMVECGGSSQYSSVPSAHYHQPLTAPIRQLIADGQDAAAAAAIPKSTTHRCLRPSNSQANGNKNPGNMRNSYSDSSSSSDSELNHFSRGKPSHEIPVSKNIDPINFLHTSQAVDSTTPLVRHIPHSQVPSNLTRPLTSYATPTCSLAQSLSTAKDVAASSTASSSTSEGNRSKAVTHTTQQPDSTNWNRMQPEMVGQDSSKSSSSSSCCVAVPPRNTSLFDRRGVIPGATQSQAPSVGNMNQRVANHQPPPPPPRISTAAYESPKPTSVASPLIWFVNFRATCFRPAPVCLNFAIAVA</sequence>
<dbReference type="Pfam" id="PF00610">
    <property type="entry name" value="DEP"/>
    <property type="match status" value="1"/>
</dbReference>
<feature type="compositionally biased region" description="Polar residues" evidence="7">
    <location>
        <begin position="799"/>
        <end position="815"/>
    </location>
</feature>
<dbReference type="AlphaFoldDB" id="A0A074ZD97"/>
<feature type="region of interest" description="Disordered" evidence="7">
    <location>
        <begin position="686"/>
        <end position="709"/>
    </location>
</feature>
<dbReference type="InterPro" id="IPR036390">
    <property type="entry name" value="WH_DNA-bd_sf"/>
</dbReference>
<dbReference type="STRING" id="6198.A0A074ZD97"/>
<feature type="domain" description="DIX" evidence="10">
    <location>
        <begin position="8"/>
        <end position="89"/>
    </location>
</feature>
<evidence type="ECO:0000313" key="12">
    <source>
        <dbReference type="Proteomes" id="UP000054324"/>
    </source>
</evidence>
<feature type="compositionally biased region" description="Low complexity" evidence="7">
    <location>
        <begin position="244"/>
        <end position="253"/>
    </location>
</feature>
<feature type="region of interest" description="Disordered" evidence="7">
    <location>
        <begin position="433"/>
        <end position="488"/>
    </location>
</feature>
<dbReference type="PROSITE" id="PS50841">
    <property type="entry name" value="DIX"/>
    <property type="match status" value="1"/>
</dbReference>
<evidence type="ECO:0000256" key="3">
    <source>
        <dbReference type="ARBA" id="ARBA00022473"/>
    </source>
</evidence>
<feature type="region of interest" description="Disordered" evidence="7">
    <location>
        <begin position="91"/>
        <end position="172"/>
    </location>
</feature>
<dbReference type="InterPro" id="IPR038207">
    <property type="entry name" value="DIX_dom_sf"/>
</dbReference>
<dbReference type="PROSITE" id="PS50186">
    <property type="entry name" value="DEP"/>
    <property type="match status" value="1"/>
</dbReference>
<dbReference type="InterPro" id="IPR001158">
    <property type="entry name" value="DIX"/>
</dbReference>
<dbReference type="PANTHER" id="PTHR10878">
    <property type="entry name" value="SEGMENT POLARITY PROTEIN DISHEVELLED"/>
    <property type="match status" value="1"/>
</dbReference>
<dbReference type="PRINTS" id="PR01760">
    <property type="entry name" value="DISHEVELLED"/>
</dbReference>
<feature type="region of interest" description="Disordered" evidence="7">
    <location>
        <begin position="905"/>
        <end position="1008"/>
    </location>
</feature>
<dbReference type="GO" id="GO:0060070">
    <property type="term" value="P:canonical Wnt signaling pathway"/>
    <property type="evidence" value="ECO:0007669"/>
    <property type="project" value="TreeGrafter"/>
</dbReference>
<dbReference type="EMBL" id="KL596990">
    <property type="protein sequence ID" value="KER21155.1"/>
    <property type="molecule type" value="Genomic_DNA"/>
</dbReference>
<evidence type="ECO:0000313" key="11">
    <source>
        <dbReference type="EMBL" id="KER21155.1"/>
    </source>
</evidence>
<evidence type="ECO:0000256" key="5">
    <source>
        <dbReference type="ARBA" id="ARBA00022687"/>
    </source>
</evidence>
<evidence type="ECO:0000256" key="7">
    <source>
        <dbReference type="SAM" id="MobiDB-lite"/>
    </source>
</evidence>
<feature type="compositionally biased region" description="Polar residues" evidence="7">
    <location>
        <begin position="689"/>
        <end position="709"/>
    </location>
</feature>
<dbReference type="PROSITE" id="PS50106">
    <property type="entry name" value="PDZ"/>
    <property type="match status" value="1"/>
</dbReference>
<dbReference type="SMART" id="SM00021">
    <property type="entry name" value="DAX"/>
    <property type="match status" value="1"/>
</dbReference>
<feature type="region of interest" description="Disordered" evidence="7">
    <location>
        <begin position="786"/>
        <end position="843"/>
    </location>
</feature>